<keyword evidence="2" id="KW-0378">Hydrolase</keyword>
<name>A0ABW4FML0_9PSEU</name>
<feature type="domain" description="Xaa-Pro dipeptidyl-peptidase C-terminal" evidence="1">
    <location>
        <begin position="2"/>
        <end position="119"/>
    </location>
</feature>
<dbReference type="Pfam" id="PF08530">
    <property type="entry name" value="PepX_C"/>
    <property type="match status" value="1"/>
</dbReference>
<sequence length="144" mass="15976">MIGMGWLRASHRAIDPERSRPYRPWHPHDHADALTPGLPVPLDIEIWPTSVVVPVGYRVALTVQGRDFEFPGDGPWPATYGVQMRGHGMFLHTDPHDRPADVYAGTTTLVSGPDRPSYLLLPFIPRTAEVRGAVLRGPFPDGRP</sequence>
<gene>
    <name evidence="2" type="ORF">ACFSCY_19175</name>
</gene>
<dbReference type="GO" id="GO:0016787">
    <property type="term" value="F:hydrolase activity"/>
    <property type="evidence" value="ECO:0007669"/>
    <property type="project" value="UniProtKB-KW"/>
</dbReference>
<dbReference type="InterPro" id="IPR008979">
    <property type="entry name" value="Galactose-bd-like_sf"/>
</dbReference>
<comment type="caution">
    <text evidence="2">The sequence shown here is derived from an EMBL/GenBank/DDBJ whole genome shotgun (WGS) entry which is preliminary data.</text>
</comment>
<evidence type="ECO:0000313" key="3">
    <source>
        <dbReference type="Proteomes" id="UP001597145"/>
    </source>
</evidence>
<accession>A0ABW4FML0</accession>
<dbReference type="Gene3D" id="2.60.120.260">
    <property type="entry name" value="Galactose-binding domain-like"/>
    <property type="match status" value="1"/>
</dbReference>
<proteinExistence type="predicted"/>
<dbReference type="RefSeq" id="WP_379659851.1">
    <property type="nucleotide sequence ID" value="NZ_JBHUCP010000013.1"/>
</dbReference>
<dbReference type="InterPro" id="IPR013736">
    <property type="entry name" value="Xaa-Pro_dipept_C"/>
</dbReference>
<protein>
    <submittedName>
        <fullName evidence="2">CocE/NonD family hydrolase C-terminal non-catalytic domain-containing protein</fullName>
    </submittedName>
</protein>
<dbReference type="EMBL" id="JBHUCP010000013">
    <property type="protein sequence ID" value="MFD1531560.1"/>
    <property type="molecule type" value="Genomic_DNA"/>
</dbReference>
<dbReference type="Proteomes" id="UP001597145">
    <property type="component" value="Unassembled WGS sequence"/>
</dbReference>
<keyword evidence="3" id="KW-1185">Reference proteome</keyword>
<dbReference type="SUPFAM" id="SSF49785">
    <property type="entry name" value="Galactose-binding domain-like"/>
    <property type="match status" value="1"/>
</dbReference>
<reference evidence="3" key="1">
    <citation type="journal article" date="2019" name="Int. J. Syst. Evol. Microbiol.">
        <title>The Global Catalogue of Microorganisms (GCM) 10K type strain sequencing project: providing services to taxonomists for standard genome sequencing and annotation.</title>
        <authorList>
            <consortium name="The Broad Institute Genomics Platform"/>
            <consortium name="The Broad Institute Genome Sequencing Center for Infectious Disease"/>
            <person name="Wu L."/>
            <person name="Ma J."/>
        </authorList>
    </citation>
    <scope>NUCLEOTIDE SEQUENCE [LARGE SCALE GENOMIC DNA]</scope>
    <source>
        <strain evidence="3">JCM 12165</strain>
    </source>
</reference>
<organism evidence="2 3">
    <name type="scientific">Pseudonocardia aurantiaca</name>
    <dbReference type="NCBI Taxonomy" id="75290"/>
    <lineage>
        <taxon>Bacteria</taxon>
        <taxon>Bacillati</taxon>
        <taxon>Actinomycetota</taxon>
        <taxon>Actinomycetes</taxon>
        <taxon>Pseudonocardiales</taxon>
        <taxon>Pseudonocardiaceae</taxon>
        <taxon>Pseudonocardia</taxon>
    </lineage>
</organism>
<evidence type="ECO:0000313" key="2">
    <source>
        <dbReference type="EMBL" id="MFD1531560.1"/>
    </source>
</evidence>
<evidence type="ECO:0000259" key="1">
    <source>
        <dbReference type="Pfam" id="PF08530"/>
    </source>
</evidence>